<dbReference type="Pfam" id="PF00535">
    <property type="entry name" value="Glycos_transf_2"/>
    <property type="match status" value="1"/>
</dbReference>
<protein>
    <submittedName>
        <fullName evidence="2">Glycosyl transferase family 2</fullName>
    </submittedName>
</protein>
<dbReference type="InterPro" id="IPR001173">
    <property type="entry name" value="Glyco_trans_2-like"/>
</dbReference>
<dbReference type="InterPro" id="IPR029044">
    <property type="entry name" value="Nucleotide-diphossugar_trans"/>
</dbReference>
<proteinExistence type="predicted"/>
<reference evidence="3" key="2">
    <citation type="submission" date="2016-04" db="EMBL/GenBank/DDBJ databases">
        <title>Planomonospora sphaerica JCM9374 whole genome shotgun sequence.</title>
        <authorList>
            <person name="Suzuki T."/>
            <person name="Dohra H."/>
            <person name="Kodani S."/>
        </authorList>
    </citation>
    <scope>NUCLEOTIDE SEQUENCE [LARGE SCALE GENOMIC DNA]</scope>
    <source>
        <strain evidence="3">JCM 9374</strain>
    </source>
</reference>
<dbReference type="CDD" id="cd00761">
    <property type="entry name" value="Glyco_tranf_GTA_type"/>
    <property type="match status" value="1"/>
</dbReference>
<dbReference type="STRING" id="161355.PS9374_01034"/>
<dbReference type="AlphaFoldDB" id="A0A161LUR9"/>
<evidence type="ECO:0000313" key="3">
    <source>
        <dbReference type="Proteomes" id="UP000077701"/>
    </source>
</evidence>
<dbReference type="SUPFAM" id="SSF53448">
    <property type="entry name" value="Nucleotide-diphospho-sugar transferases"/>
    <property type="match status" value="1"/>
</dbReference>
<dbReference type="Gene3D" id="3.90.550.10">
    <property type="entry name" value="Spore Coat Polysaccharide Biosynthesis Protein SpsA, Chain A"/>
    <property type="match status" value="1"/>
</dbReference>
<gene>
    <name evidence="2" type="ORF">PS9374_01034</name>
</gene>
<evidence type="ECO:0000259" key="1">
    <source>
        <dbReference type="Pfam" id="PF00535"/>
    </source>
</evidence>
<comment type="caution">
    <text evidence="2">The sequence shown here is derived from an EMBL/GenBank/DDBJ whole genome shotgun (WGS) entry which is preliminary data.</text>
</comment>
<dbReference type="Proteomes" id="UP000077701">
    <property type="component" value="Unassembled WGS sequence"/>
</dbReference>
<evidence type="ECO:0000313" key="2">
    <source>
        <dbReference type="EMBL" id="GAT65401.1"/>
    </source>
</evidence>
<dbReference type="GO" id="GO:0016740">
    <property type="term" value="F:transferase activity"/>
    <property type="evidence" value="ECO:0007669"/>
    <property type="project" value="UniProtKB-KW"/>
</dbReference>
<dbReference type="EMBL" id="BDCX01000002">
    <property type="protein sequence ID" value="GAT65401.1"/>
    <property type="molecule type" value="Genomic_DNA"/>
</dbReference>
<name>A0A161LUR9_9ACTN</name>
<sequence>MDGTTAERLPPGTEPLLRGLLTGSGELLLCSTGFDRDLGELVAQRPHTTVADLDAVPTGAVLSEGPVAQVVVLARTVTDLRRAVTLNTLLPKAARVTVAVADTPPLRHAPLAATSPHANWRTLQDWRISRTGDRSWTVEARFTAPMQAGQVLIAAARAFTPGRPDTMPQPVAALAGAGAAHWRPADPNATLADVDGPVPARHAAPGCDLALRTVGPGSGKWSDPEVPAIERPGPAVTDWVRLGRPGGHGVGSDLDLSGPSAVPPVDERSVNPAGFAATPELGFARLTQREGRWQVVLDGVRMAAFASSGCVTDADVARLRPLRGITVEWRPAHTGPVAAARVVAGLAAAGVPLSGPAVPAWAASLLGERLTELVRDVRPEDLADDFRRQEHSIALRRCALRVHGSRARWAEFAVRAGLPAAAPPRVSVLLATRRPHMVDFALSQVARQRGVDLELVLALHGVPADLPEVARAVAGFPHPVTVYEADPGLPFGAVLNEAAARASGVFLSKMDDDDWYGPDHLADLHLAHLYTGADLTGAPAEIVYLEQIDATVQRRWNTETWQDFVAGGTLFLPRNVFEGVGGFRPVGLTEDGQLLEAVRQAGGRIYQAHGLGYVLRRQASSGHTWKAPVNTFLDHRTVRQWRGFHAGRLMELDGPR</sequence>
<feature type="domain" description="Glycosyltransferase 2-like" evidence="1">
    <location>
        <begin position="434"/>
        <end position="536"/>
    </location>
</feature>
<keyword evidence="3" id="KW-1185">Reference proteome</keyword>
<reference evidence="2 3" key="1">
    <citation type="journal article" date="2016" name="Genome Announc.">
        <title>Draft Genome Sequence of Planomonospora sphaerica JCM9374, a Rare Actinomycete.</title>
        <authorList>
            <person name="Dohra H."/>
            <person name="Suzuki T."/>
            <person name="Inoue Y."/>
            <person name="Kodani S."/>
        </authorList>
    </citation>
    <scope>NUCLEOTIDE SEQUENCE [LARGE SCALE GENOMIC DNA]</scope>
    <source>
        <strain evidence="2 3">JCM 9374</strain>
    </source>
</reference>
<organism evidence="2 3">
    <name type="scientific">Planomonospora sphaerica</name>
    <dbReference type="NCBI Taxonomy" id="161355"/>
    <lineage>
        <taxon>Bacteria</taxon>
        <taxon>Bacillati</taxon>
        <taxon>Actinomycetota</taxon>
        <taxon>Actinomycetes</taxon>
        <taxon>Streptosporangiales</taxon>
        <taxon>Streptosporangiaceae</taxon>
        <taxon>Planomonospora</taxon>
    </lineage>
</organism>
<accession>A0A161LUR9</accession>
<keyword evidence="2" id="KW-0808">Transferase</keyword>